<reference evidence="1 2" key="1">
    <citation type="journal article" date="2023" name="ACS Omega">
        <title>Identification of the Neoaspergillic Acid Biosynthesis Gene Cluster by Establishing an In Vitro CRISPR-Ribonucleoprotein Genetic System in Aspergillus melleus.</title>
        <authorList>
            <person name="Yuan B."/>
            <person name="Grau M.F."/>
            <person name="Murata R.M."/>
            <person name="Torok T."/>
            <person name="Venkateswaran K."/>
            <person name="Stajich J.E."/>
            <person name="Wang C.C.C."/>
        </authorList>
    </citation>
    <scope>NUCLEOTIDE SEQUENCE [LARGE SCALE GENOMIC DNA]</scope>
    <source>
        <strain evidence="1 2">IMV 1140</strain>
    </source>
</reference>
<accession>A0ACC3B2T8</accession>
<comment type="caution">
    <text evidence="1">The sequence shown here is derived from an EMBL/GenBank/DDBJ whole genome shotgun (WGS) entry which is preliminary data.</text>
</comment>
<sequence>MIPRFDRPLAGSPEPALTVNVISAAMNISNDIFAFPAGNFPFVADYDPLEEFVSFSHSMGLSTDWTLPTELGLAPIIAKEPITEGHRQRLLEEAERAQITGTNFALPSSQSLSRFTNAFFDSFYPHVPVVHIPTFSLDDCDAKVTLAMAALGAQYRHEHRKAVMLFYAAKAILKKEVNEREARALNMKYSSTLTHRAIGWTLDRGNALLVAQKESMRDSLRAWTFQWQRAPESSLDPRNPNGPVTFTSTALLGLAYVRLAFDMPSYKILESRDPQEIAARLLNLPDLPHGPHLLPAMLHATHALSIPVKLGVDFVARSHAFVWSIQHSICGFEFAVFLCKWLYHICDTHATRPLDEHETRSIKWISDIVEEGRTSGDEDLCPEPVYPSNYKYLAFLVVKLWARLIRGNGQWALLGIIGESLDIYADRCREKYISTQA</sequence>
<dbReference type="Proteomes" id="UP001177260">
    <property type="component" value="Unassembled WGS sequence"/>
</dbReference>
<keyword evidence="2" id="KW-1185">Reference proteome</keyword>
<name>A0ACC3B2T8_9EURO</name>
<organism evidence="1 2">
    <name type="scientific">Aspergillus melleus</name>
    <dbReference type="NCBI Taxonomy" id="138277"/>
    <lineage>
        <taxon>Eukaryota</taxon>
        <taxon>Fungi</taxon>
        <taxon>Dikarya</taxon>
        <taxon>Ascomycota</taxon>
        <taxon>Pezizomycotina</taxon>
        <taxon>Eurotiomycetes</taxon>
        <taxon>Eurotiomycetidae</taxon>
        <taxon>Eurotiales</taxon>
        <taxon>Aspergillaceae</taxon>
        <taxon>Aspergillus</taxon>
        <taxon>Aspergillus subgen. Circumdati</taxon>
    </lineage>
</organism>
<dbReference type="EMBL" id="JAOPJF010000030">
    <property type="protein sequence ID" value="KAK1144472.1"/>
    <property type="molecule type" value="Genomic_DNA"/>
</dbReference>
<protein>
    <submittedName>
        <fullName evidence="1">Uncharacterized protein</fullName>
    </submittedName>
</protein>
<evidence type="ECO:0000313" key="1">
    <source>
        <dbReference type="EMBL" id="KAK1144472.1"/>
    </source>
</evidence>
<evidence type="ECO:0000313" key="2">
    <source>
        <dbReference type="Proteomes" id="UP001177260"/>
    </source>
</evidence>
<gene>
    <name evidence="1" type="ORF">N8T08_005345</name>
</gene>
<proteinExistence type="predicted"/>